<dbReference type="PANTHER" id="PTHR30621">
    <property type="entry name" value="GLUTAMINE SYNTHETASE ADENYLYLTRANSFERASE"/>
    <property type="match status" value="1"/>
</dbReference>
<dbReference type="KEGG" id="nti:DNFV4_01726"/>
<keyword evidence="3" id="KW-0547">Nucleotide-binding</keyword>
<dbReference type="InterPro" id="IPR023057">
    <property type="entry name" value="GlnE"/>
</dbReference>
<feature type="domain" description="Glutamate-ammonia ligase adenylyltransferase repeated" evidence="7">
    <location>
        <begin position="106"/>
        <end position="366"/>
    </location>
</feature>
<evidence type="ECO:0000259" key="7">
    <source>
        <dbReference type="Pfam" id="PF03710"/>
    </source>
</evidence>
<keyword evidence="5" id="KW-0460">Magnesium</keyword>
<name>A0AA86MYC5_9BACT</name>
<dbReference type="GO" id="GO:0000820">
    <property type="term" value="P:regulation of glutamine family amino acid metabolic process"/>
    <property type="evidence" value="ECO:0007669"/>
    <property type="project" value="TreeGrafter"/>
</dbReference>
<dbReference type="InterPro" id="IPR043519">
    <property type="entry name" value="NT_sf"/>
</dbReference>
<dbReference type="Pfam" id="PF03710">
    <property type="entry name" value="GlnE"/>
    <property type="match status" value="1"/>
</dbReference>
<evidence type="ECO:0000256" key="4">
    <source>
        <dbReference type="ARBA" id="ARBA00022840"/>
    </source>
</evidence>
<dbReference type="GO" id="GO:0005829">
    <property type="term" value="C:cytosol"/>
    <property type="evidence" value="ECO:0007669"/>
    <property type="project" value="TreeGrafter"/>
</dbReference>
<evidence type="ECO:0000256" key="2">
    <source>
        <dbReference type="ARBA" id="ARBA00022695"/>
    </source>
</evidence>
<proteinExistence type="predicted"/>
<evidence type="ECO:0000256" key="1">
    <source>
        <dbReference type="ARBA" id="ARBA00022679"/>
    </source>
</evidence>
<reference evidence="9" key="1">
    <citation type="submission" date="2022-10" db="EMBL/GenBank/DDBJ databases">
        <authorList>
            <person name="Koch H."/>
        </authorList>
    </citation>
    <scope>NUCLEOTIDE SEQUENCE</scope>
    <source>
        <strain evidence="9">DNF</strain>
    </source>
</reference>
<keyword evidence="4" id="KW-0067">ATP-binding</keyword>
<keyword evidence="1" id="KW-0808">Transferase</keyword>
<dbReference type="Proteomes" id="UP001179121">
    <property type="component" value="Chromosome"/>
</dbReference>
<dbReference type="Pfam" id="PF08335">
    <property type="entry name" value="GlnD_UR_UTase"/>
    <property type="match status" value="1"/>
</dbReference>
<sequence length="558" mass="62937">MSQHNRPDPTPLLFAEGLDPQEVARLLRPYGLTDWREADANIQSLAGDPLTRQKLGAILSDLLAGIAETADPDRALVHWDRYVQATLNRGTLYDYLRESPRLLHYLCVIFGNSPAMADTLIRDPTLVYWLASPGVLDQAPTPRTLRISLDHMLSNVSAKELQLDALRRFKRREMLRIGMRDLLRLASVSETTTALSDLACVLIHAAYGIVEADLRSLYGRPRERNRRGEWLDSGFAVIGMGKLGGRELNYSSDVDLIYVYSDDGMTTGPDNQGQRASQSARGITNEEYFEHLARELTHALTDVTTEGTVFRVDLRLRAEGTVGQLCRSLKSYEQYYATRGQTWERMALLKAAPVAGDQQVGRTFLRRMRPFILGHGHPTESDSRRLLLEVRGVKDMIDRKIAKRGQESRNVKLGTGGIREIEFLVQSIQLLGGRRMPAIWQRGTQASLKRFQEAGLLARSEAETLAKAYVFLRDVEHKLQMVHDLQTHALPEDAQELTRCAVRLGYDAANRSEAMACFLADHRSHTEYVNGLFRTFFVHPEQSALLRRVMKRVSAARG</sequence>
<dbReference type="SUPFAM" id="SSF81301">
    <property type="entry name" value="Nucleotidyltransferase"/>
    <property type="match status" value="1"/>
</dbReference>
<keyword evidence="6" id="KW-0511">Multifunctional enzyme</keyword>
<evidence type="ECO:0000256" key="6">
    <source>
        <dbReference type="ARBA" id="ARBA00023268"/>
    </source>
</evidence>
<evidence type="ECO:0000313" key="9">
    <source>
        <dbReference type="EMBL" id="CAI4031301.1"/>
    </source>
</evidence>
<evidence type="ECO:0000256" key="5">
    <source>
        <dbReference type="ARBA" id="ARBA00022842"/>
    </source>
</evidence>
<feature type="domain" description="PII-uridylyltransferase/Glutamine-synthetase adenylyltransferase" evidence="8">
    <location>
        <begin position="393"/>
        <end position="537"/>
    </location>
</feature>
<dbReference type="AlphaFoldDB" id="A0AA86MYC5"/>
<accession>A0AA86MYC5</accession>
<organism evidence="9 10">
    <name type="scientific">Nitrospira tepida</name>
    <dbReference type="NCBI Taxonomy" id="2973512"/>
    <lineage>
        <taxon>Bacteria</taxon>
        <taxon>Pseudomonadati</taxon>
        <taxon>Nitrospirota</taxon>
        <taxon>Nitrospiria</taxon>
        <taxon>Nitrospirales</taxon>
        <taxon>Nitrospiraceae</taxon>
        <taxon>Nitrospira</taxon>
    </lineage>
</organism>
<gene>
    <name evidence="9" type="ORF">DNFV4_01726</name>
</gene>
<evidence type="ECO:0000259" key="8">
    <source>
        <dbReference type="Pfam" id="PF08335"/>
    </source>
</evidence>
<evidence type="ECO:0000256" key="3">
    <source>
        <dbReference type="ARBA" id="ARBA00022741"/>
    </source>
</evidence>
<dbReference type="InterPro" id="IPR005190">
    <property type="entry name" value="GlnE_rpt_dom"/>
</dbReference>
<dbReference type="PANTHER" id="PTHR30621:SF0">
    <property type="entry name" value="BIFUNCTIONAL GLUTAMINE SYNTHETASE ADENYLYLTRANSFERASE_ADENYLYL-REMOVING ENZYME"/>
    <property type="match status" value="1"/>
</dbReference>
<dbReference type="CDD" id="cd05401">
    <property type="entry name" value="NT_GlnE_GlnD_like"/>
    <property type="match status" value="1"/>
</dbReference>
<dbReference type="InterPro" id="IPR013546">
    <property type="entry name" value="PII_UdlTrfase/GS_AdlTrfase"/>
</dbReference>
<dbReference type="GO" id="GO:0005524">
    <property type="term" value="F:ATP binding"/>
    <property type="evidence" value="ECO:0007669"/>
    <property type="project" value="UniProtKB-KW"/>
</dbReference>
<dbReference type="EMBL" id="OX365700">
    <property type="protein sequence ID" value="CAI4031301.1"/>
    <property type="molecule type" value="Genomic_DNA"/>
</dbReference>
<protein>
    <submittedName>
        <fullName evidence="9">[Glutamine synthetase] adenylyltransferase</fullName>
    </submittedName>
</protein>
<dbReference type="Gene3D" id="3.30.460.10">
    <property type="entry name" value="Beta Polymerase, domain 2"/>
    <property type="match status" value="1"/>
</dbReference>
<keyword evidence="2 9" id="KW-0548">Nucleotidyltransferase</keyword>
<dbReference type="SUPFAM" id="SSF81593">
    <property type="entry name" value="Nucleotidyltransferase substrate binding subunit/domain"/>
    <property type="match status" value="1"/>
</dbReference>
<dbReference type="Gene3D" id="1.20.120.330">
    <property type="entry name" value="Nucleotidyltransferases domain 2"/>
    <property type="match status" value="1"/>
</dbReference>
<keyword evidence="10" id="KW-1185">Reference proteome</keyword>
<dbReference type="GO" id="GO:0008882">
    <property type="term" value="F:[glutamate-ammonia-ligase] adenylyltransferase activity"/>
    <property type="evidence" value="ECO:0007669"/>
    <property type="project" value="InterPro"/>
</dbReference>
<evidence type="ECO:0000313" key="10">
    <source>
        <dbReference type="Proteomes" id="UP001179121"/>
    </source>
</evidence>
<dbReference type="RefSeq" id="WP_289268233.1">
    <property type="nucleotide sequence ID" value="NZ_OX365700.1"/>
</dbReference>